<gene>
    <name evidence="2" type="ORF">WMO46_09400</name>
</gene>
<keyword evidence="3" id="KW-1185">Reference proteome</keyword>
<dbReference type="InterPro" id="IPR036412">
    <property type="entry name" value="HAD-like_sf"/>
</dbReference>
<evidence type="ECO:0008006" key="4">
    <source>
        <dbReference type="Google" id="ProtNLM"/>
    </source>
</evidence>
<reference evidence="2 3" key="1">
    <citation type="submission" date="2024-03" db="EMBL/GenBank/DDBJ databases">
        <title>Human intestinal bacterial collection.</title>
        <authorList>
            <person name="Pauvert C."/>
            <person name="Hitch T.C.A."/>
            <person name="Clavel T."/>
        </authorList>
    </citation>
    <scope>NUCLEOTIDE SEQUENCE [LARGE SCALE GENOMIC DNA]</scope>
    <source>
        <strain evidence="2 3">CLA-KB-H122</strain>
    </source>
</reference>
<keyword evidence="1" id="KW-0812">Transmembrane</keyword>
<dbReference type="SUPFAM" id="SSF56784">
    <property type="entry name" value="HAD-like"/>
    <property type="match status" value="1"/>
</dbReference>
<keyword evidence="1" id="KW-1133">Transmembrane helix</keyword>
<dbReference type="EMBL" id="JBBMFL010000010">
    <property type="protein sequence ID" value="MEQ2545160.1"/>
    <property type="molecule type" value="Genomic_DNA"/>
</dbReference>
<feature type="transmembrane region" description="Helical" evidence="1">
    <location>
        <begin position="187"/>
        <end position="214"/>
    </location>
</feature>
<sequence>MKTICIDIDGTICSYTEWIDATHFGDIIPGAVEMIRKLHDDNWYIIIYSTRSDNILIEKFLKSNHIYFDSINHNPYQPINAIGAKPLADVYLDDRAITFNGDWHQAYMEITKFTPWQLKMTTMNTPDCEYQKDFLLADYEQAMEMLRHYDKFHWDITKFCFSQILVVIGACWYIYEKANANFKVFNFFGIELSIIVLLLIVSGLFALLCIFALLRNRGYFCKMSNYINEHRNHCLKMSPLGFTNQSRMWTDYKYPKLFDLTSTQFISVYLLSVCLVAFTCTSAYMLINNCKILACIVTGLITLFIIIGLGWLICARNYK</sequence>
<dbReference type="Gene3D" id="3.40.50.1000">
    <property type="entry name" value="HAD superfamily/HAD-like"/>
    <property type="match status" value="1"/>
</dbReference>
<organism evidence="2 3">
    <name type="scientific">Alistipes intestinihominis</name>
    <dbReference type="NCBI Taxonomy" id="3133172"/>
    <lineage>
        <taxon>Bacteria</taxon>
        <taxon>Pseudomonadati</taxon>
        <taxon>Bacteroidota</taxon>
        <taxon>Bacteroidia</taxon>
        <taxon>Bacteroidales</taxon>
        <taxon>Rikenellaceae</taxon>
        <taxon>Alistipes</taxon>
    </lineage>
</organism>
<name>A0ABV1GXN3_9BACT</name>
<evidence type="ECO:0000313" key="2">
    <source>
        <dbReference type="EMBL" id="MEQ2545160.1"/>
    </source>
</evidence>
<feature type="transmembrane region" description="Helical" evidence="1">
    <location>
        <begin position="266"/>
        <end position="286"/>
    </location>
</feature>
<evidence type="ECO:0000313" key="3">
    <source>
        <dbReference type="Proteomes" id="UP001460202"/>
    </source>
</evidence>
<feature type="transmembrane region" description="Helical" evidence="1">
    <location>
        <begin position="292"/>
        <end position="314"/>
    </location>
</feature>
<keyword evidence="1" id="KW-0472">Membrane</keyword>
<proteinExistence type="predicted"/>
<comment type="caution">
    <text evidence="2">The sequence shown here is derived from an EMBL/GenBank/DDBJ whole genome shotgun (WGS) entry which is preliminary data.</text>
</comment>
<dbReference type="Proteomes" id="UP001460202">
    <property type="component" value="Unassembled WGS sequence"/>
</dbReference>
<dbReference type="RefSeq" id="WP_349094230.1">
    <property type="nucleotide sequence ID" value="NZ_JBBMFL010000010.1"/>
</dbReference>
<protein>
    <recommendedName>
        <fullName evidence="4">FCP1 homology domain-containing protein</fullName>
    </recommendedName>
</protein>
<accession>A0ABV1GXN3</accession>
<evidence type="ECO:0000256" key="1">
    <source>
        <dbReference type="SAM" id="Phobius"/>
    </source>
</evidence>
<dbReference type="InterPro" id="IPR023214">
    <property type="entry name" value="HAD_sf"/>
</dbReference>
<feature type="transmembrane region" description="Helical" evidence="1">
    <location>
        <begin position="156"/>
        <end position="175"/>
    </location>
</feature>